<dbReference type="STRING" id="103372.F4WHW0"/>
<keyword evidence="2" id="KW-0732">Signal</keyword>
<name>F4WHW0_ACREC</name>
<protein>
    <submittedName>
        <fullName evidence="3">Heat shock factor 2-binding protein</fullName>
    </submittedName>
</protein>
<feature type="signal peptide" evidence="2">
    <location>
        <begin position="1"/>
        <end position="15"/>
    </location>
</feature>
<dbReference type="InterPro" id="IPR016024">
    <property type="entry name" value="ARM-type_fold"/>
</dbReference>
<dbReference type="PANTHER" id="PTHR15434">
    <property type="entry name" value="HEAT SHOCK FACTOR 2-BINDING PROTEIN"/>
    <property type="match status" value="1"/>
</dbReference>
<sequence length="374" mass="42433">MSGWLLTMLCGLYDGFHLADIRDAVKNNKTSTSREVQTLDISLWRINSLETILTSTECNLHEFIDDIPQIFATDNLKTMSHKEETNGEKTHTLFDKFPMSSVNVSKDNMNEIVTLKSKCEELHTQIERLTKEKEEAFEEIERLKDQILSQSTYCTSLGAVLGNLTWRASRFPQIVDTWLSNFQSKIGEFLSIVNGTFGAFVDTYKSAFPPTSNVEYQFVMGLLGIVTNISASPEGREFLITNSSGTEFVQKLIKLMPELPLAPGTVSLKRLMLMILYNVSMNKTGLQYLLESRVEDTLSHCLDDEASSEEMQLLCLRVLQSVTYDLDKPKYIHNLITTIPIEKIEIMTSAKRSDISNAAKQVVKYLRHSQKITK</sequence>
<dbReference type="PANTHER" id="PTHR15434:SF2">
    <property type="entry name" value="HEAT SHOCK FACTOR 2-BINDING PROTEIN"/>
    <property type="match status" value="1"/>
</dbReference>
<keyword evidence="1" id="KW-0175">Coiled coil</keyword>
<organism evidence="4">
    <name type="scientific">Acromyrmex echinatior</name>
    <name type="common">Panamanian leafcutter ant</name>
    <name type="synonym">Acromyrmex octospinosus echinatior</name>
    <dbReference type="NCBI Taxonomy" id="103372"/>
    <lineage>
        <taxon>Eukaryota</taxon>
        <taxon>Metazoa</taxon>
        <taxon>Ecdysozoa</taxon>
        <taxon>Arthropoda</taxon>
        <taxon>Hexapoda</taxon>
        <taxon>Insecta</taxon>
        <taxon>Pterygota</taxon>
        <taxon>Neoptera</taxon>
        <taxon>Endopterygota</taxon>
        <taxon>Hymenoptera</taxon>
        <taxon>Apocrita</taxon>
        <taxon>Aculeata</taxon>
        <taxon>Formicoidea</taxon>
        <taxon>Formicidae</taxon>
        <taxon>Myrmicinae</taxon>
        <taxon>Acromyrmex</taxon>
    </lineage>
</organism>
<gene>
    <name evidence="3" type="ORF">G5I_05307</name>
</gene>
<evidence type="ECO:0000256" key="1">
    <source>
        <dbReference type="SAM" id="Coils"/>
    </source>
</evidence>
<dbReference type="Gene3D" id="1.25.10.10">
    <property type="entry name" value="Leucine-rich Repeat Variant"/>
    <property type="match status" value="1"/>
</dbReference>
<reference evidence="3" key="1">
    <citation type="submission" date="2011-02" db="EMBL/GenBank/DDBJ databases">
        <title>The genome of the leaf-cutting ant Acromyrmex echinatior suggests key adaptations to social evolution and fungus farming.</title>
        <authorList>
            <person name="Nygaard S."/>
            <person name="Zhang G."/>
        </authorList>
    </citation>
    <scope>NUCLEOTIDE SEQUENCE</scope>
</reference>
<evidence type="ECO:0000313" key="4">
    <source>
        <dbReference type="Proteomes" id="UP000007755"/>
    </source>
</evidence>
<dbReference type="eggNOG" id="ENOG502QSZY">
    <property type="taxonomic scope" value="Eukaryota"/>
</dbReference>
<keyword evidence="4" id="KW-1185">Reference proteome</keyword>
<proteinExistence type="predicted"/>
<dbReference type="OrthoDB" id="10065854at2759"/>
<accession>F4WHW0</accession>
<dbReference type="SUPFAM" id="SSF48371">
    <property type="entry name" value="ARM repeat"/>
    <property type="match status" value="1"/>
</dbReference>
<evidence type="ECO:0000313" key="3">
    <source>
        <dbReference type="EMBL" id="EGI66189.1"/>
    </source>
</evidence>
<dbReference type="InterPro" id="IPR011989">
    <property type="entry name" value="ARM-like"/>
</dbReference>
<keyword evidence="3" id="KW-0346">Stress response</keyword>
<dbReference type="AlphaFoldDB" id="F4WHW0"/>
<feature type="chain" id="PRO_5012881129" evidence="2">
    <location>
        <begin position="16"/>
        <end position="374"/>
    </location>
</feature>
<dbReference type="Proteomes" id="UP000007755">
    <property type="component" value="Unassembled WGS sequence"/>
</dbReference>
<evidence type="ECO:0000256" key="2">
    <source>
        <dbReference type="SAM" id="SignalP"/>
    </source>
</evidence>
<dbReference type="InterPro" id="IPR039584">
    <property type="entry name" value="HSF2BP"/>
</dbReference>
<dbReference type="EMBL" id="GL888170">
    <property type="protein sequence ID" value="EGI66189.1"/>
    <property type="molecule type" value="Genomic_DNA"/>
</dbReference>
<dbReference type="GO" id="GO:0005829">
    <property type="term" value="C:cytosol"/>
    <property type="evidence" value="ECO:0007669"/>
    <property type="project" value="TreeGrafter"/>
</dbReference>
<feature type="coiled-coil region" evidence="1">
    <location>
        <begin position="112"/>
        <end position="146"/>
    </location>
</feature>
<dbReference type="InParanoid" id="F4WHW0"/>